<proteinExistence type="predicted"/>
<evidence type="ECO:0000313" key="1">
    <source>
        <dbReference type="EMBL" id="QNT79367.1"/>
    </source>
</evidence>
<name>A0A7H1NUA7_9PROT</name>
<dbReference type="AlphaFoldDB" id="A0A7H1NUA7"/>
<gene>
    <name evidence="1" type="ORF">JGUZn3_21650</name>
</gene>
<dbReference type="EMBL" id="CP060244">
    <property type="protein sequence ID" value="QNT79367.1"/>
    <property type="molecule type" value="Genomic_DNA"/>
</dbReference>
<dbReference type="InterPro" id="IPR027417">
    <property type="entry name" value="P-loop_NTPase"/>
</dbReference>
<dbReference type="Proteomes" id="UP000516349">
    <property type="component" value="Chromosome"/>
</dbReference>
<accession>A0A7H1NUA7</accession>
<sequence length="305" mass="34626">MAQILPSSKEKKKPMDNKTLSSIIPFLQRIASSLERLAPPPPQAETLHTGTAFLWQPELSQLQRIEHVAYVELDKLQGIDQQKQLVMENTFHFSQGLPANNTMLWGARGMGKSSLVKACHAWVNSQIHEESNQIVLIEIERDDLATLPLLLSLLRQSQRRFILFCDDLSFEKEDADYKALKSVLDGGIAGKPANVLFYATSNRRHLMPRDMIENERSTAISPSETIEEKVSLSDRFGLWIGFHNCSQETYLEMVSTYAKARSLNIDQTTLFQKANSWAVTRGARSGRVAYQFIEDLTARLHEKHL</sequence>
<dbReference type="InterPro" id="IPR008533">
    <property type="entry name" value="DUF815"/>
</dbReference>
<evidence type="ECO:0000313" key="2">
    <source>
        <dbReference type="Proteomes" id="UP000516349"/>
    </source>
</evidence>
<dbReference type="PANTHER" id="PTHR42935">
    <property type="entry name" value="SLR0930 PROTEIN"/>
    <property type="match status" value="1"/>
</dbReference>
<dbReference type="Pfam" id="PF05673">
    <property type="entry name" value="DUF815"/>
    <property type="match status" value="1"/>
</dbReference>
<protein>
    <submittedName>
        <fullName evidence="1">Uncharacterized protein</fullName>
    </submittedName>
</protein>
<dbReference type="KEGG" id="ebla:JGUZn3_21650"/>
<dbReference type="Gene3D" id="3.40.50.300">
    <property type="entry name" value="P-loop containing nucleotide triphosphate hydrolases"/>
    <property type="match status" value="1"/>
</dbReference>
<dbReference type="SUPFAM" id="SSF52540">
    <property type="entry name" value="P-loop containing nucleoside triphosphate hydrolases"/>
    <property type="match status" value="1"/>
</dbReference>
<keyword evidence="2" id="KW-1185">Reference proteome</keyword>
<organism evidence="1 2">
    <name type="scientific">Entomobacter blattae</name>
    <dbReference type="NCBI Taxonomy" id="2762277"/>
    <lineage>
        <taxon>Bacteria</taxon>
        <taxon>Pseudomonadati</taxon>
        <taxon>Pseudomonadota</taxon>
        <taxon>Alphaproteobacteria</taxon>
        <taxon>Acetobacterales</taxon>
        <taxon>Acetobacteraceae</taxon>
        <taxon>Entomobacter</taxon>
    </lineage>
</organism>
<dbReference type="PANTHER" id="PTHR42935:SF1">
    <property type="entry name" value="SLR0930 PROTEIN"/>
    <property type="match status" value="1"/>
</dbReference>
<reference evidence="1 2" key="1">
    <citation type="submission" date="2020-08" db="EMBL/GenBank/DDBJ databases">
        <title>Complete genome sequence of Entomobacter blattae G55GP.</title>
        <authorList>
            <person name="Poehlein A."/>
            <person name="Guzman J."/>
            <person name="Daniel R."/>
            <person name="Vilcinskas A."/>
        </authorList>
    </citation>
    <scope>NUCLEOTIDE SEQUENCE [LARGE SCALE GENOMIC DNA]</scope>
    <source>
        <strain evidence="1 2">G55GP</strain>
    </source>
</reference>